<evidence type="ECO:0000256" key="1">
    <source>
        <dbReference type="ARBA" id="ARBA00022723"/>
    </source>
</evidence>
<evidence type="ECO:0000256" key="2">
    <source>
        <dbReference type="ARBA" id="ARBA00022771"/>
    </source>
</evidence>
<dbReference type="InParanoid" id="A0A165NLJ1"/>
<feature type="domain" description="Zinc finger PHD-type" evidence="5">
    <location>
        <begin position="899"/>
        <end position="956"/>
    </location>
</feature>
<dbReference type="Proteomes" id="UP000077266">
    <property type="component" value="Unassembled WGS sequence"/>
</dbReference>
<dbReference type="EMBL" id="KV425897">
    <property type="protein sequence ID" value="KZW00912.1"/>
    <property type="molecule type" value="Genomic_DNA"/>
</dbReference>
<gene>
    <name evidence="6" type="ORF">EXIGLDRAFT_666731</name>
</gene>
<feature type="region of interest" description="Disordered" evidence="4">
    <location>
        <begin position="954"/>
        <end position="973"/>
    </location>
</feature>
<dbReference type="InterPro" id="IPR019786">
    <property type="entry name" value="Zinc_finger_PHD-type_CS"/>
</dbReference>
<organism evidence="6 7">
    <name type="scientific">Exidia glandulosa HHB12029</name>
    <dbReference type="NCBI Taxonomy" id="1314781"/>
    <lineage>
        <taxon>Eukaryota</taxon>
        <taxon>Fungi</taxon>
        <taxon>Dikarya</taxon>
        <taxon>Basidiomycota</taxon>
        <taxon>Agaricomycotina</taxon>
        <taxon>Agaricomycetes</taxon>
        <taxon>Auriculariales</taxon>
        <taxon>Exidiaceae</taxon>
        <taxon>Exidia</taxon>
    </lineage>
</organism>
<dbReference type="AlphaFoldDB" id="A0A165NLJ1"/>
<dbReference type="SUPFAM" id="SSF57903">
    <property type="entry name" value="FYVE/PHD zinc finger"/>
    <property type="match status" value="1"/>
</dbReference>
<keyword evidence="2" id="KW-0863">Zinc-finger</keyword>
<evidence type="ECO:0000259" key="5">
    <source>
        <dbReference type="SMART" id="SM00249"/>
    </source>
</evidence>
<feature type="region of interest" description="Disordered" evidence="4">
    <location>
        <begin position="869"/>
        <end position="888"/>
    </location>
</feature>
<sequence length="973" mass="105772">MRQLTRAGLSETRVNALLNPNDKQDVPLAYSLLVAVMNMAPPESTRPIAYQKVRRALNLLGFSFGCWLRPYTTLSMSVSKQFESLSAGAHLWLSLYAEGRGQFVPVQLFGDVMHMVKNAAFSLAKTQVDNPSGDYHLTQEGTDKLEDEFGDSRCMVGSDPNFDIQQGARRLTACVETAILFAEHPEWDRKKKRLHLSALDEQGSMVDRRYDHISPRSWTGDVNVSRVSLITTWNTGRMLAEEKMRSYGTEPPFADMEKKGNIDILHPLGRPCFNGDLLDGEVDEEPEIEVVAAPSRITGVDSDELDPEDIAAAELAELAREQDGPRAAAEPWVYLTPGDTTSKVFKASVMRMLTDPLNILGPGSTDRLKRVRGYKRYDLEPTETPESALSSADGDQPALLINDVAATLLRCCNIAFLAIIQVSSLRVKNRPSQSLHGPELSAATSDIGFQVLRVLPCETTDQSAYDWTSSADSVRFGSSDKLLWTTAPLVQPLDPVTRLGNGDERPLLQFTSAELCAVTLLLLEKVEADHTIALPIVATATHFPYKLNDSYCFAARKPDDSVVGVDKLKCTHCKSSKIKIDGVSDLLNHNAAHLLYDPKFKKSVEYCGFCLDGGGLCRFHLLKPGGVDAKGQQVNVEASTCSKLQKFSYAAAAKSKKSSPSSNIPMPCPVCKDPAPVVWRYNLAQHIAQHHRNEDVSRFKHLWTLSREEKDGLSKVWDRVTNARNTRASKAMPTLKLSDAHSSLLAMRIEDLGTDTTDHDDTPMGGQDASDTGNTTFESAVSAHNSANEPTSHHFPAFNSPTVAPSLLPLATSNPAAASCASAPPPASAAVLAVPAPPASPHLQPTAQLSGAPSSISPSVHAVITAAAPTVSQASAPASSKRSARNTGKRKVNYTFDDVCFCDAGQGVSIDGDDPPPGMVECVQPGCSTRWFHIVCALDLAKTRELPPHFMCPNCKKDSDKPPAKRARRAQNE</sequence>
<dbReference type="PROSITE" id="PS01359">
    <property type="entry name" value="ZF_PHD_1"/>
    <property type="match status" value="1"/>
</dbReference>
<keyword evidence="1" id="KW-0479">Metal-binding</keyword>
<dbReference type="InterPro" id="IPR001965">
    <property type="entry name" value="Znf_PHD"/>
</dbReference>
<protein>
    <recommendedName>
        <fullName evidence="5">Zinc finger PHD-type domain-containing protein</fullName>
    </recommendedName>
</protein>
<dbReference type="InterPro" id="IPR011011">
    <property type="entry name" value="Znf_FYVE_PHD"/>
</dbReference>
<evidence type="ECO:0000256" key="3">
    <source>
        <dbReference type="ARBA" id="ARBA00022833"/>
    </source>
</evidence>
<evidence type="ECO:0000313" key="7">
    <source>
        <dbReference type="Proteomes" id="UP000077266"/>
    </source>
</evidence>
<name>A0A165NLJ1_EXIGL</name>
<proteinExistence type="predicted"/>
<dbReference type="Gene3D" id="3.30.40.10">
    <property type="entry name" value="Zinc/RING finger domain, C3HC4 (zinc finger)"/>
    <property type="match status" value="1"/>
</dbReference>
<dbReference type="InterPro" id="IPR013083">
    <property type="entry name" value="Znf_RING/FYVE/PHD"/>
</dbReference>
<accession>A0A165NLJ1</accession>
<keyword evidence="3" id="KW-0862">Zinc</keyword>
<dbReference type="OrthoDB" id="3173036at2759"/>
<evidence type="ECO:0000313" key="6">
    <source>
        <dbReference type="EMBL" id="KZW00912.1"/>
    </source>
</evidence>
<feature type="compositionally biased region" description="Low complexity" evidence="4">
    <location>
        <begin position="872"/>
        <end position="881"/>
    </location>
</feature>
<dbReference type="SMART" id="SM00249">
    <property type="entry name" value="PHD"/>
    <property type="match status" value="1"/>
</dbReference>
<dbReference type="GO" id="GO:0008270">
    <property type="term" value="F:zinc ion binding"/>
    <property type="evidence" value="ECO:0007669"/>
    <property type="project" value="UniProtKB-KW"/>
</dbReference>
<keyword evidence="7" id="KW-1185">Reference proteome</keyword>
<feature type="compositionally biased region" description="Basic residues" evidence="4">
    <location>
        <begin position="964"/>
        <end position="973"/>
    </location>
</feature>
<evidence type="ECO:0000256" key="4">
    <source>
        <dbReference type="SAM" id="MobiDB-lite"/>
    </source>
</evidence>
<reference evidence="6 7" key="1">
    <citation type="journal article" date="2016" name="Mol. Biol. Evol.">
        <title>Comparative Genomics of Early-Diverging Mushroom-Forming Fungi Provides Insights into the Origins of Lignocellulose Decay Capabilities.</title>
        <authorList>
            <person name="Nagy L.G."/>
            <person name="Riley R."/>
            <person name="Tritt A."/>
            <person name="Adam C."/>
            <person name="Daum C."/>
            <person name="Floudas D."/>
            <person name="Sun H."/>
            <person name="Yadav J.S."/>
            <person name="Pangilinan J."/>
            <person name="Larsson K.H."/>
            <person name="Matsuura K."/>
            <person name="Barry K."/>
            <person name="Labutti K."/>
            <person name="Kuo R."/>
            <person name="Ohm R.A."/>
            <person name="Bhattacharya S.S."/>
            <person name="Shirouzu T."/>
            <person name="Yoshinaga Y."/>
            <person name="Martin F.M."/>
            <person name="Grigoriev I.V."/>
            <person name="Hibbett D.S."/>
        </authorList>
    </citation>
    <scope>NUCLEOTIDE SEQUENCE [LARGE SCALE GENOMIC DNA]</scope>
    <source>
        <strain evidence="6 7">HHB12029</strain>
    </source>
</reference>